<dbReference type="AlphaFoldDB" id="A0A1G7XHL2"/>
<accession>A0A1G7XHL2</accession>
<organism evidence="2 3">
    <name type="scientific">Sulfitobacter delicatus</name>
    <dbReference type="NCBI Taxonomy" id="218672"/>
    <lineage>
        <taxon>Bacteria</taxon>
        <taxon>Pseudomonadati</taxon>
        <taxon>Pseudomonadota</taxon>
        <taxon>Alphaproteobacteria</taxon>
        <taxon>Rhodobacterales</taxon>
        <taxon>Roseobacteraceae</taxon>
        <taxon>Sulfitobacter</taxon>
    </lineage>
</organism>
<feature type="compositionally biased region" description="Basic and acidic residues" evidence="1">
    <location>
        <begin position="29"/>
        <end position="43"/>
    </location>
</feature>
<evidence type="ECO:0000313" key="2">
    <source>
        <dbReference type="EMBL" id="SDG83718.1"/>
    </source>
</evidence>
<evidence type="ECO:0000313" key="3">
    <source>
        <dbReference type="Proteomes" id="UP000199399"/>
    </source>
</evidence>
<dbReference type="EMBL" id="FNBP01000012">
    <property type="protein sequence ID" value="SDG83718.1"/>
    <property type="molecule type" value="Genomic_DNA"/>
</dbReference>
<protein>
    <submittedName>
        <fullName evidence="2">Uncharacterized protein</fullName>
    </submittedName>
</protein>
<reference evidence="3" key="1">
    <citation type="submission" date="2016-10" db="EMBL/GenBank/DDBJ databases">
        <authorList>
            <person name="Varghese N."/>
            <person name="Submissions S."/>
        </authorList>
    </citation>
    <scope>NUCLEOTIDE SEQUENCE [LARGE SCALE GENOMIC DNA]</scope>
    <source>
        <strain evidence="3">DSM 16477</strain>
    </source>
</reference>
<feature type="region of interest" description="Disordered" evidence="1">
    <location>
        <begin position="1"/>
        <end position="43"/>
    </location>
</feature>
<evidence type="ECO:0000256" key="1">
    <source>
        <dbReference type="SAM" id="MobiDB-lite"/>
    </source>
</evidence>
<keyword evidence="3" id="KW-1185">Reference proteome</keyword>
<dbReference type="STRING" id="218672.SAMN04489759_112118"/>
<sequence>MAKKKLNTTGLIDDAAERVGELDPSPAASRHDRAPLKLEKRTRTATEQMNFRVSEGLGRDIRRWALDHDVTPADVLEAGFEMLKAKYGP</sequence>
<dbReference type="RefSeq" id="WP_093743873.1">
    <property type="nucleotide sequence ID" value="NZ_FNBP01000012.1"/>
</dbReference>
<proteinExistence type="predicted"/>
<dbReference type="Proteomes" id="UP000199399">
    <property type="component" value="Unassembled WGS sequence"/>
</dbReference>
<gene>
    <name evidence="2" type="ORF">SAMN04489759_112118</name>
</gene>
<name>A0A1G7XHL2_9RHOB</name>